<comment type="caution">
    <text evidence="1">The sequence shown here is derived from an EMBL/GenBank/DDBJ whole genome shotgun (WGS) entry which is preliminary data.</text>
</comment>
<gene>
    <name evidence="1" type="ORF">EV202_10657</name>
</gene>
<dbReference type="AlphaFoldDB" id="A0A4R2LLJ2"/>
<dbReference type="EMBL" id="SLXB01000006">
    <property type="protein sequence ID" value="TCO93766.1"/>
    <property type="molecule type" value="Genomic_DNA"/>
</dbReference>
<protein>
    <submittedName>
        <fullName evidence="1">Uncharacterized protein</fullName>
    </submittedName>
</protein>
<dbReference type="Proteomes" id="UP000295600">
    <property type="component" value="Unassembled WGS sequence"/>
</dbReference>
<reference evidence="1 2" key="1">
    <citation type="submission" date="2019-03" db="EMBL/GenBank/DDBJ databases">
        <title>Genomic Encyclopedia of Type Strains, Phase IV (KMG-IV): sequencing the most valuable type-strain genomes for metagenomic binning, comparative biology and taxonomic classification.</title>
        <authorList>
            <person name="Goeker M."/>
        </authorList>
    </citation>
    <scope>NUCLEOTIDE SEQUENCE [LARGE SCALE GENOMIC DNA]</scope>
    <source>
        <strain evidence="1 2">DSM 23917</strain>
    </source>
</reference>
<organism evidence="1 2">
    <name type="scientific">Prevotella heparinolytica</name>
    <dbReference type="NCBI Taxonomy" id="28113"/>
    <lineage>
        <taxon>Bacteria</taxon>
        <taxon>Pseudomonadati</taxon>
        <taxon>Bacteroidota</taxon>
        <taxon>Bacteroidia</taxon>
        <taxon>Bacteroidales</taxon>
        <taxon>Bacteroidaceae</taxon>
        <taxon>Bacteroides</taxon>
    </lineage>
</organism>
<evidence type="ECO:0000313" key="2">
    <source>
        <dbReference type="Proteomes" id="UP000295600"/>
    </source>
</evidence>
<proteinExistence type="predicted"/>
<accession>A0A4R2LLJ2</accession>
<sequence length="157" mass="17313">MILQNKLTSFIICRLHVRQYASHVRHIFVAYQNRIRSVFAPYLYLSSGIRSRSMTSPSGLCFKVEVCWLSGVCRHLVRRLCLTAQTLVSVTSNTSVCRLEHLPLSRQRLAAVKTGGGGRGGVKGSLLPDRCKPVHSGNIRLTGCLAKGTACPALKYL</sequence>
<evidence type="ECO:0000313" key="1">
    <source>
        <dbReference type="EMBL" id="TCO93766.1"/>
    </source>
</evidence>
<name>A0A4R2LLJ2_9BACE</name>